<comment type="caution">
    <text evidence="3">The sequence shown here is derived from an EMBL/GenBank/DDBJ whole genome shotgun (WGS) entry which is preliminary data.</text>
</comment>
<dbReference type="RefSeq" id="WP_072244971.1">
    <property type="nucleotide sequence ID" value="NZ_FBYC01000004.1"/>
</dbReference>
<reference evidence="2 5" key="2">
    <citation type="submission" date="2016-01" db="EMBL/GenBank/DDBJ databases">
        <authorList>
            <person name="Varghese N."/>
        </authorList>
    </citation>
    <scope>NUCLEOTIDE SEQUENCE [LARGE SCALE GENOMIC DNA]</scope>
    <source>
        <strain evidence="2 5">HL-91</strain>
    </source>
</reference>
<sequence>MTDPEKTTRILFLSFWATIILIAGGTLALLVAAHMQTHAVSERQQQVLGSPSFDPQIPSEIDIPGTVLQRIFVRASNQAKEITIEMLDRILDRAFDPVDAAIPAYVSFHYSVRGQYTELFGASGIIESAIQTRVFDSFDEELDAAMNEIDLIFSQEFNRSVREQLNAEIPVAWRGAQMSAITEAAIGDAQYRMRYTLPVGSFVATTGGFASAKLAAAIAAKIAAKVAAKTAVGLAVKSTGIGGGAATGAAIGAFLGPVGAGVGGVVGGAVAWVAVDSAIILIDELWNREEFESDLRTMIDEERHILRGMLGTAIRQKVEATENFTIQERLRQ</sequence>
<dbReference type="EMBL" id="LJSG01000014">
    <property type="protein sequence ID" value="KPP91261.1"/>
    <property type="molecule type" value="Genomic_DNA"/>
</dbReference>
<proteinExistence type="predicted"/>
<dbReference type="Proteomes" id="UP000050413">
    <property type="component" value="Unassembled WGS sequence"/>
</dbReference>
<keyword evidence="5" id="KW-1185">Reference proteome</keyword>
<dbReference type="OrthoDB" id="7869534at2"/>
<evidence type="ECO:0000256" key="1">
    <source>
        <dbReference type="SAM" id="Phobius"/>
    </source>
</evidence>
<keyword evidence="1" id="KW-0472">Membrane</keyword>
<keyword evidence="1" id="KW-0812">Transmembrane</keyword>
<gene>
    <name evidence="2" type="ORF">Ga0058931_0724</name>
    <name evidence="3" type="ORF">HLUCCA05_14435</name>
</gene>
<organism evidence="3 4">
    <name type="scientific">Roseibaca calidilacus</name>
    <dbReference type="NCBI Taxonomy" id="1666912"/>
    <lineage>
        <taxon>Bacteria</taxon>
        <taxon>Pseudomonadati</taxon>
        <taxon>Pseudomonadota</taxon>
        <taxon>Alphaproteobacteria</taxon>
        <taxon>Rhodobacterales</taxon>
        <taxon>Paracoccaceae</taxon>
        <taxon>Roseinatronobacter</taxon>
    </lineage>
</organism>
<dbReference type="AlphaFoldDB" id="A0A0P7VVX7"/>
<dbReference type="Proteomes" id="UP000182045">
    <property type="component" value="Unassembled WGS sequence"/>
</dbReference>
<evidence type="ECO:0000313" key="3">
    <source>
        <dbReference type="EMBL" id="KPP91261.1"/>
    </source>
</evidence>
<evidence type="ECO:0000313" key="2">
    <source>
        <dbReference type="EMBL" id="CUX80019.1"/>
    </source>
</evidence>
<evidence type="ECO:0000313" key="5">
    <source>
        <dbReference type="Proteomes" id="UP000182045"/>
    </source>
</evidence>
<accession>A0A0P7VVX7</accession>
<keyword evidence="1" id="KW-1133">Transmembrane helix</keyword>
<feature type="transmembrane region" description="Helical" evidence="1">
    <location>
        <begin position="12"/>
        <end position="35"/>
    </location>
</feature>
<evidence type="ECO:0000313" key="4">
    <source>
        <dbReference type="Proteomes" id="UP000050413"/>
    </source>
</evidence>
<protein>
    <submittedName>
        <fullName evidence="3">Uncharacterized protein</fullName>
    </submittedName>
</protein>
<reference evidence="3 4" key="1">
    <citation type="submission" date="2015-09" db="EMBL/GenBank/DDBJ databases">
        <title>Identification and resolution of microdiversity through metagenomic sequencing of parallel consortia.</title>
        <authorList>
            <person name="Nelson W.C."/>
            <person name="Romine M.F."/>
            <person name="Lindemann S.R."/>
        </authorList>
    </citation>
    <scope>NUCLEOTIDE SEQUENCE [LARGE SCALE GENOMIC DNA]</scope>
    <source>
        <strain evidence="3">HL-91</strain>
    </source>
</reference>
<dbReference type="EMBL" id="FBYC01000004">
    <property type="protein sequence ID" value="CUX80019.1"/>
    <property type="molecule type" value="Genomic_DNA"/>
</dbReference>
<name>A0A0P7VVX7_9RHOB</name>